<dbReference type="Pfam" id="PF07714">
    <property type="entry name" value="PK_Tyr_Ser-Thr"/>
    <property type="match status" value="1"/>
</dbReference>
<dbReference type="AlphaFoldDB" id="A0AAD7HGL1"/>
<protein>
    <submittedName>
        <fullName evidence="6">Kinase-like domain-containing protein</fullName>
    </submittedName>
</protein>
<dbReference type="PANTHER" id="PTHR44329:SF288">
    <property type="entry name" value="MITOGEN-ACTIVATED PROTEIN KINASE KINASE KINASE 20"/>
    <property type="match status" value="1"/>
</dbReference>
<accession>A0AAD7HGL1</accession>
<dbReference type="PROSITE" id="PS50011">
    <property type="entry name" value="PROTEIN_KINASE_DOM"/>
    <property type="match status" value="1"/>
</dbReference>
<evidence type="ECO:0000256" key="2">
    <source>
        <dbReference type="ARBA" id="ARBA00022741"/>
    </source>
</evidence>
<keyword evidence="7" id="KW-1185">Reference proteome</keyword>
<keyword evidence="3 6" id="KW-0418">Kinase</keyword>
<gene>
    <name evidence="6" type="ORF">B0H16DRAFT_392651</name>
</gene>
<dbReference type="GO" id="GO:0005524">
    <property type="term" value="F:ATP binding"/>
    <property type="evidence" value="ECO:0007669"/>
    <property type="project" value="UniProtKB-KW"/>
</dbReference>
<keyword evidence="2" id="KW-0547">Nucleotide-binding</keyword>
<reference evidence="6" key="1">
    <citation type="submission" date="2023-03" db="EMBL/GenBank/DDBJ databases">
        <title>Massive genome expansion in bonnet fungi (Mycena s.s.) driven by repeated elements and novel gene families across ecological guilds.</title>
        <authorList>
            <consortium name="Lawrence Berkeley National Laboratory"/>
            <person name="Harder C.B."/>
            <person name="Miyauchi S."/>
            <person name="Viragh M."/>
            <person name="Kuo A."/>
            <person name="Thoen E."/>
            <person name="Andreopoulos B."/>
            <person name="Lu D."/>
            <person name="Skrede I."/>
            <person name="Drula E."/>
            <person name="Henrissat B."/>
            <person name="Morin E."/>
            <person name="Kohler A."/>
            <person name="Barry K."/>
            <person name="LaButti K."/>
            <person name="Morin E."/>
            <person name="Salamov A."/>
            <person name="Lipzen A."/>
            <person name="Mereny Z."/>
            <person name="Hegedus B."/>
            <person name="Baldrian P."/>
            <person name="Stursova M."/>
            <person name="Weitz H."/>
            <person name="Taylor A."/>
            <person name="Grigoriev I.V."/>
            <person name="Nagy L.G."/>
            <person name="Martin F."/>
            <person name="Kauserud H."/>
        </authorList>
    </citation>
    <scope>NUCLEOTIDE SEQUENCE</scope>
    <source>
        <strain evidence="6">CBHHK182m</strain>
    </source>
</reference>
<organism evidence="6 7">
    <name type="scientific">Mycena metata</name>
    <dbReference type="NCBI Taxonomy" id="1033252"/>
    <lineage>
        <taxon>Eukaryota</taxon>
        <taxon>Fungi</taxon>
        <taxon>Dikarya</taxon>
        <taxon>Basidiomycota</taxon>
        <taxon>Agaricomycotina</taxon>
        <taxon>Agaricomycetes</taxon>
        <taxon>Agaricomycetidae</taxon>
        <taxon>Agaricales</taxon>
        <taxon>Marasmiineae</taxon>
        <taxon>Mycenaceae</taxon>
        <taxon>Mycena</taxon>
    </lineage>
</organism>
<dbReference type="PANTHER" id="PTHR44329">
    <property type="entry name" value="SERINE/THREONINE-PROTEIN KINASE TNNI3K-RELATED"/>
    <property type="match status" value="1"/>
</dbReference>
<evidence type="ECO:0000256" key="4">
    <source>
        <dbReference type="ARBA" id="ARBA00022840"/>
    </source>
</evidence>
<keyword evidence="1" id="KW-0808">Transferase</keyword>
<feature type="domain" description="Protein kinase" evidence="5">
    <location>
        <begin position="26"/>
        <end position="303"/>
    </location>
</feature>
<dbReference type="InterPro" id="IPR000719">
    <property type="entry name" value="Prot_kinase_dom"/>
</dbReference>
<dbReference type="Gene3D" id="1.10.510.10">
    <property type="entry name" value="Transferase(Phosphotransferase) domain 1"/>
    <property type="match status" value="1"/>
</dbReference>
<dbReference type="Proteomes" id="UP001215598">
    <property type="component" value="Unassembled WGS sequence"/>
</dbReference>
<keyword evidence="4" id="KW-0067">ATP-binding</keyword>
<evidence type="ECO:0000256" key="3">
    <source>
        <dbReference type="ARBA" id="ARBA00022777"/>
    </source>
</evidence>
<evidence type="ECO:0000259" key="5">
    <source>
        <dbReference type="PROSITE" id="PS50011"/>
    </source>
</evidence>
<proteinExistence type="predicted"/>
<dbReference type="InterPro" id="IPR001245">
    <property type="entry name" value="Ser-Thr/Tyr_kinase_cat_dom"/>
</dbReference>
<comment type="caution">
    <text evidence="6">The sequence shown here is derived from an EMBL/GenBank/DDBJ whole genome shotgun (WGS) entry which is preliminary data.</text>
</comment>
<dbReference type="SUPFAM" id="SSF56112">
    <property type="entry name" value="Protein kinase-like (PK-like)"/>
    <property type="match status" value="1"/>
</dbReference>
<name>A0AAD7HGL1_9AGAR</name>
<sequence>MIYEPPCNAENLIKYCSQYALPKADILNVETQNSGNALIVSGAEYRGQLVVIKQWVGGVGIPHLSRVSFTKRLIRDLDRWRALEHPNIAPILGVALHLSNLPALVVPFHRTARDVMAESPNTDVLNLLQGVAAGLSYLHRQNPPIAHGDLKGSAVFVSPAGCALLSDIGIPAIPQPPDWGFHGVDDARWLAPEIMQPALRPSAAGEDSLRTPDGRLLVTPESDIHSFAMLAYEMYTRARPFASIVWAAAVVVRVVTGKRPRRPSPDQSPQLSSEMWELIQRCWAHDYRERPHIDMLVAWLGVFANMRAVERIPLSFL</sequence>
<dbReference type="InterPro" id="IPR051681">
    <property type="entry name" value="Ser/Thr_Kinases-Pseudokinases"/>
</dbReference>
<dbReference type="InterPro" id="IPR011009">
    <property type="entry name" value="Kinase-like_dom_sf"/>
</dbReference>
<evidence type="ECO:0000313" key="6">
    <source>
        <dbReference type="EMBL" id="KAJ7720048.1"/>
    </source>
</evidence>
<evidence type="ECO:0000313" key="7">
    <source>
        <dbReference type="Proteomes" id="UP001215598"/>
    </source>
</evidence>
<dbReference type="EMBL" id="JARKIB010000245">
    <property type="protein sequence ID" value="KAJ7720048.1"/>
    <property type="molecule type" value="Genomic_DNA"/>
</dbReference>
<dbReference type="GO" id="GO:0004674">
    <property type="term" value="F:protein serine/threonine kinase activity"/>
    <property type="evidence" value="ECO:0007669"/>
    <property type="project" value="TreeGrafter"/>
</dbReference>
<evidence type="ECO:0000256" key="1">
    <source>
        <dbReference type="ARBA" id="ARBA00022679"/>
    </source>
</evidence>